<keyword evidence="6" id="KW-0472">Membrane</keyword>
<proteinExistence type="predicted"/>
<keyword evidence="5" id="KW-1133">Transmembrane helix</keyword>
<dbReference type="GO" id="GO:0016020">
    <property type="term" value="C:membrane"/>
    <property type="evidence" value="ECO:0007669"/>
    <property type="project" value="UniProtKB-SubCell"/>
</dbReference>
<keyword evidence="2" id="KW-0813">Transport</keyword>
<evidence type="ECO:0000256" key="4">
    <source>
        <dbReference type="ARBA" id="ARBA00022982"/>
    </source>
</evidence>
<dbReference type="EMBL" id="JALJOU010000105">
    <property type="protein sequence ID" value="KAK9821223.1"/>
    <property type="molecule type" value="Genomic_DNA"/>
</dbReference>
<organism evidence="9 10">
    <name type="scientific">Elliptochloris bilobata</name>
    <dbReference type="NCBI Taxonomy" id="381761"/>
    <lineage>
        <taxon>Eukaryota</taxon>
        <taxon>Viridiplantae</taxon>
        <taxon>Chlorophyta</taxon>
        <taxon>core chlorophytes</taxon>
        <taxon>Trebouxiophyceae</taxon>
        <taxon>Trebouxiophyceae incertae sedis</taxon>
        <taxon>Elliptochloris clade</taxon>
        <taxon>Elliptochloris</taxon>
    </lineage>
</organism>
<evidence type="ECO:0000256" key="1">
    <source>
        <dbReference type="ARBA" id="ARBA00004167"/>
    </source>
</evidence>
<dbReference type="GO" id="GO:0009512">
    <property type="term" value="C:cytochrome b6f complex"/>
    <property type="evidence" value="ECO:0007669"/>
    <property type="project" value="InterPro"/>
</dbReference>
<feature type="chain" id="PRO_5043665541" evidence="8">
    <location>
        <begin position="21"/>
        <end position="174"/>
    </location>
</feature>
<protein>
    <submittedName>
        <fullName evidence="9">Uncharacterized protein</fullName>
    </submittedName>
</protein>
<evidence type="ECO:0000313" key="9">
    <source>
        <dbReference type="EMBL" id="KAK9821223.1"/>
    </source>
</evidence>
<feature type="compositionally biased region" description="Polar residues" evidence="7">
    <location>
        <begin position="46"/>
        <end position="55"/>
    </location>
</feature>
<dbReference type="Proteomes" id="UP001445335">
    <property type="component" value="Unassembled WGS sequence"/>
</dbReference>
<keyword evidence="4" id="KW-0249">Electron transport</keyword>
<keyword evidence="8" id="KW-0732">Signal</keyword>
<evidence type="ECO:0000256" key="2">
    <source>
        <dbReference type="ARBA" id="ARBA00022448"/>
    </source>
</evidence>
<keyword evidence="3" id="KW-0812">Transmembrane</keyword>
<sequence length="174" mass="18639">MFAITLVGLAVGFVLLRVEALVEEGEFKPAISLQKHTRVQERLRTSAASGPQRNSGAGPELKRVRLQGGSRSVDVGGEEMHAGRLDDAGPSLASTMLDAASSRSQAAEPSPATLKCWVGAYKFMAQEALALGIPKSAIPMLSAQPTAQELRTARERLEEGPGRRWAEHKQACSY</sequence>
<name>A0AAW1QIH7_9CHLO</name>
<evidence type="ECO:0000256" key="7">
    <source>
        <dbReference type="SAM" id="MobiDB-lite"/>
    </source>
</evidence>
<comment type="subcellular location">
    <subcellularLocation>
        <location evidence="1">Membrane</location>
        <topology evidence="1">Single-pass membrane protein</topology>
    </subcellularLocation>
</comment>
<evidence type="ECO:0000256" key="3">
    <source>
        <dbReference type="ARBA" id="ARBA00022692"/>
    </source>
</evidence>
<evidence type="ECO:0000313" key="10">
    <source>
        <dbReference type="Proteomes" id="UP001445335"/>
    </source>
</evidence>
<dbReference type="Pfam" id="PF08041">
    <property type="entry name" value="PetM"/>
    <property type="match status" value="1"/>
</dbReference>
<feature type="signal peptide" evidence="8">
    <location>
        <begin position="1"/>
        <end position="20"/>
    </location>
</feature>
<dbReference type="AlphaFoldDB" id="A0AAW1QIH7"/>
<comment type="caution">
    <text evidence="9">The sequence shown here is derived from an EMBL/GenBank/DDBJ whole genome shotgun (WGS) entry which is preliminary data.</text>
</comment>
<dbReference type="InterPro" id="IPR012595">
    <property type="entry name" value="PetM_cyt_b6/f_cplx_su7"/>
</dbReference>
<dbReference type="SUPFAM" id="SSF103441">
    <property type="entry name" value="PetM subunit of the cytochrome b6f complex"/>
    <property type="match status" value="1"/>
</dbReference>
<keyword evidence="10" id="KW-1185">Reference proteome</keyword>
<evidence type="ECO:0000256" key="5">
    <source>
        <dbReference type="ARBA" id="ARBA00022989"/>
    </source>
</evidence>
<reference evidence="9 10" key="1">
    <citation type="journal article" date="2024" name="Nat. Commun.">
        <title>Phylogenomics reveals the evolutionary origins of lichenization in chlorophyte algae.</title>
        <authorList>
            <person name="Puginier C."/>
            <person name="Libourel C."/>
            <person name="Otte J."/>
            <person name="Skaloud P."/>
            <person name="Haon M."/>
            <person name="Grisel S."/>
            <person name="Petersen M."/>
            <person name="Berrin J.G."/>
            <person name="Delaux P.M."/>
            <person name="Dal Grande F."/>
            <person name="Keller J."/>
        </authorList>
    </citation>
    <scope>NUCLEOTIDE SEQUENCE [LARGE SCALE GENOMIC DNA]</scope>
    <source>
        <strain evidence="9 10">SAG 245.80</strain>
    </source>
</reference>
<evidence type="ECO:0000256" key="6">
    <source>
        <dbReference type="ARBA" id="ARBA00023136"/>
    </source>
</evidence>
<accession>A0AAW1QIH7</accession>
<gene>
    <name evidence="9" type="ORF">WJX81_002619</name>
</gene>
<evidence type="ECO:0000256" key="8">
    <source>
        <dbReference type="SAM" id="SignalP"/>
    </source>
</evidence>
<feature type="region of interest" description="Disordered" evidence="7">
    <location>
        <begin position="42"/>
        <end position="66"/>
    </location>
</feature>